<dbReference type="GO" id="GO:0006096">
    <property type="term" value="P:glycolytic process"/>
    <property type="evidence" value="ECO:0007669"/>
    <property type="project" value="UniProtKB-UniRule"/>
</dbReference>
<feature type="binding site" evidence="10 12">
    <location>
        <position position="193"/>
    </location>
    <ligand>
        <name>substrate</name>
    </ligand>
</feature>
<organism evidence="16 17">
    <name type="scientific">Sulfuritortus calidifontis</name>
    <dbReference type="NCBI Taxonomy" id="1914471"/>
    <lineage>
        <taxon>Bacteria</taxon>
        <taxon>Pseudomonadati</taxon>
        <taxon>Pseudomonadota</taxon>
        <taxon>Betaproteobacteria</taxon>
        <taxon>Nitrosomonadales</taxon>
        <taxon>Thiobacillaceae</taxon>
        <taxon>Sulfuritortus</taxon>
    </lineage>
</organism>
<dbReference type="NCBIfam" id="TIGR01307">
    <property type="entry name" value="pgm_bpd_ind"/>
    <property type="match status" value="1"/>
</dbReference>
<evidence type="ECO:0000259" key="15">
    <source>
        <dbReference type="Pfam" id="PF06415"/>
    </source>
</evidence>
<dbReference type="InterPro" id="IPR005995">
    <property type="entry name" value="Pgm_bpd_ind"/>
</dbReference>
<dbReference type="GO" id="GO:0030145">
    <property type="term" value="F:manganese ion binding"/>
    <property type="evidence" value="ECO:0007669"/>
    <property type="project" value="UniProtKB-UniRule"/>
</dbReference>
<dbReference type="PANTHER" id="PTHR31637:SF0">
    <property type="entry name" value="2,3-BISPHOSPHOGLYCERATE-INDEPENDENT PHOSPHOGLYCERATE MUTASE"/>
    <property type="match status" value="1"/>
</dbReference>
<dbReference type="AlphaFoldDB" id="A0A4R3JVB2"/>
<feature type="binding site" evidence="10 13">
    <location>
        <position position="408"/>
    </location>
    <ligand>
        <name>Mn(2+)</name>
        <dbReference type="ChEBI" id="CHEBI:29035"/>
        <label>1</label>
    </ligand>
</feature>
<feature type="binding site" evidence="10 12">
    <location>
        <begin position="263"/>
        <end position="266"/>
    </location>
    <ligand>
        <name>substrate</name>
    </ligand>
</feature>
<keyword evidence="17" id="KW-1185">Reference proteome</keyword>
<dbReference type="Pfam" id="PF06415">
    <property type="entry name" value="iPGM_N"/>
    <property type="match status" value="1"/>
</dbReference>
<comment type="catalytic activity">
    <reaction evidence="1 10">
        <text>(2R)-2-phosphoglycerate = (2R)-3-phosphoglycerate</text>
        <dbReference type="Rhea" id="RHEA:15901"/>
        <dbReference type="ChEBI" id="CHEBI:58272"/>
        <dbReference type="ChEBI" id="CHEBI:58289"/>
        <dbReference type="EC" id="5.4.2.12"/>
    </reaction>
</comment>
<evidence type="ECO:0000256" key="5">
    <source>
        <dbReference type="ARBA" id="ARBA00022723"/>
    </source>
</evidence>
<dbReference type="SUPFAM" id="SSF53649">
    <property type="entry name" value="Alkaline phosphatase-like"/>
    <property type="match status" value="1"/>
</dbReference>
<feature type="domain" description="Metalloenzyme" evidence="14">
    <location>
        <begin position="6"/>
        <end position="500"/>
    </location>
</feature>
<dbReference type="OrthoDB" id="9800863at2"/>
<sequence length="527" mass="58228">MPPAVKPVLLIILDGFGCRAADPFNAIANASKPNWDKYWQQFPHTLIQASEAAVGLPRGQMGNSEVGHLNIGAGRVVYQEFTRIERSIQTGNFFENPALKHSIAEAKARGTALHILGLLSDGGVHSHEQHIHAMLELAARQKLEKVYLHIFLDGRDTPPKSAEAFIKRLQEKTEKLQTGRIVSVIGRYFAMDRDRRWQRVKAAYDLLTQGRAPYQAGSALEALEMAYARGETDEFVKATAVVPAGSQPVRMEDGDAIAFMNFRSDRARQLCRTFIEPGFAEFDREYVPQLSDFCTLTSYSSEFDVPVAFPPERIKNGFGEYVSSLGLHQLRIAETEKYPHVTYFFNGGQETVYPGEERVLVNSPDVATYDLKPEMSAYEVTDKLIAAIESRKFDAIICNYANADMVGHTGIYDAAKQAIEVIDQCLGRVVEAMRGIGGEVLITADHGNAETMLDVFTTQAHTAHTTNLVPFLYIGRPAKVADHGALEDVAPTLLRMMGLPQPMEMTGHPLIEFDSEAAAPAPRAAQS</sequence>
<comment type="caution">
    <text evidence="16">The sequence shown here is derived from an EMBL/GenBank/DDBJ whole genome shotgun (WGS) entry which is preliminary data.</text>
</comment>
<comment type="cofactor">
    <cofactor evidence="10">
        <name>Mn(2+)</name>
        <dbReference type="ChEBI" id="CHEBI:29035"/>
    </cofactor>
    <text evidence="10">Binds 2 manganese ions per subunit.</text>
</comment>
<dbReference type="InterPro" id="IPR036646">
    <property type="entry name" value="PGAM_B_sf"/>
</dbReference>
<dbReference type="Gene3D" id="3.40.720.10">
    <property type="entry name" value="Alkaline Phosphatase, subunit A"/>
    <property type="match status" value="1"/>
</dbReference>
<dbReference type="UniPathway" id="UPA00109">
    <property type="reaction ID" value="UER00186"/>
</dbReference>
<dbReference type="InterPro" id="IPR017850">
    <property type="entry name" value="Alkaline_phosphatase_core_sf"/>
</dbReference>
<comment type="similarity">
    <text evidence="3 10">Belongs to the BPG-independent phosphoglycerate mutase family.</text>
</comment>
<keyword evidence="7 10" id="KW-0464">Manganese</keyword>
<feature type="active site" description="Phosphoserine intermediate" evidence="10 11">
    <location>
        <position position="64"/>
    </location>
</feature>
<feature type="binding site" evidence="10 13">
    <location>
        <position position="446"/>
    </location>
    <ligand>
        <name>Mn(2+)</name>
        <dbReference type="ChEBI" id="CHEBI:29035"/>
        <label>2</label>
    </ligand>
</feature>
<dbReference type="PANTHER" id="PTHR31637">
    <property type="entry name" value="2,3-BISPHOSPHOGLYCERATE-INDEPENDENT PHOSPHOGLYCERATE MUTASE"/>
    <property type="match status" value="1"/>
</dbReference>
<evidence type="ECO:0000256" key="6">
    <source>
        <dbReference type="ARBA" id="ARBA00023152"/>
    </source>
</evidence>
<protein>
    <recommendedName>
        <fullName evidence="9 10">2,3-bisphosphoglycerate-independent phosphoglycerate mutase</fullName>
        <shortName evidence="10">BPG-independent PGAM</shortName>
        <shortName evidence="10">Phosphoglyceromutase</shortName>
        <shortName evidence="10">iPGM</shortName>
        <ecNumber evidence="4 10">5.4.2.12</ecNumber>
    </recommendedName>
</protein>
<evidence type="ECO:0000256" key="10">
    <source>
        <dbReference type="HAMAP-Rule" id="MF_01038"/>
    </source>
</evidence>
<name>A0A4R3JVB2_9PROT</name>
<evidence type="ECO:0000256" key="7">
    <source>
        <dbReference type="ARBA" id="ARBA00023211"/>
    </source>
</evidence>
<evidence type="ECO:0000256" key="3">
    <source>
        <dbReference type="ARBA" id="ARBA00008819"/>
    </source>
</evidence>
<feature type="domain" description="BPG-independent PGAM N-terminal" evidence="15">
    <location>
        <begin position="84"/>
        <end position="300"/>
    </location>
</feature>
<dbReference type="SUPFAM" id="SSF64158">
    <property type="entry name" value="2,3-Bisphosphoglycerate-independent phosphoglycerate mutase, substrate-binding domain"/>
    <property type="match status" value="1"/>
</dbReference>
<dbReference type="EMBL" id="SLZY01000007">
    <property type="protein sequence ID" value="TCS71873.1"/>
    <property type="molecule type" value="Genomic_DNA"/>
</dbReference>
<feature type="binding site" evidence="10 12">
    <location>
        <begin position="155"/>
        <end position="156"/>
    </location>
    <ligand>
        <name>substrate</name>
    </ligand>
</feature>
<evidence type="ECO:0000256" key="8">
    <source>
        <dbReference type="ARBA" id="ARBA00023235"/>
    </source>
</evidence>
<keyword evidence="8 10" id="KW-0413">Isomerase</keyword>
<feature type="binding site" evidence="10 13">
    <location>
        <position position="64"/>
    </location>
    <ligand>
        <name>Mn(2+)</name>
        <dbReference type="ChEBI" id="CHEBI:29035"/>
        <label>2</label>
    </ligand>
</feature>
<feature type="binding site" evidence="10 12">
    <location>
        <position position="337"/>
    </location>
    <ligand>
        <name>substrate</name>
    </ligand>
</feature>
<feature type="binding site" evidence="10 13">
    <location>
        <position position="464"/>
    </location>
    <ligand>
        <name>Mn(2+)</name>
        <dbReference type="ChEBI" id="CHEBI:29035"/>
        <label>1</label>
    </ligand>
</feature>
<keyword evidence="5 10" id="KW-0479">Metal-binding</keyword>
<feature type="binding site" evidence="10 12">
    <location>
        <position position="187"/>
    </location>
    <ligand>
        <name>substrate</name>
    </ligand>
</feature>
<dbReference type="Proteomes" id="UP000295135">
    <property type="component" value="Unassembled WGS sequence"/>
</dbReference>
<dbReference type="HAMAP" id="MF_01038">
    <property type="entry name" value="GpmI"/>
    <property type="match status" value="1"/>
</dbReference>
<dbReference type="Gene3D" id="3.40.1450.10">
    <property type="entry name" value="BPG-independent phosphoglycerate mutase, domain B"/>
    <property type="match status" value="1"/>
</dbReference>
<evidence type="ECO:0000313" key="16">
    <source>
        <dbReference type="EMBL" id="TCS71873.1"/>
    </source>
</evidence>
<evidence type="ECO:0000256" key="9">
    <source>
        <dbReference type="ARBA" id="ARBA00071648"/>
    </source>
</evidence>
<evidence type="ECO:0000256" key="13">
    <source>
        <dbReference type="PIRSR" id="PIRSR001492-3"/>
    </source>
</evidence>
<dbReference type="InterPro" id="IPR011258">
    <property type="entry name" value="BPG-indep_PGM_N"/>
</dbReference>
<reference evidence="16 17" key="1">
    <citation type="submission" date="2019-03" db="EMBL/GenBank/DDBJ databases">
        <title>Genomic Encyclopedia of Type Strains, Phase IV (KMG-IV): sequencing the most valuable type-strain genomes for metagenomic binning, comparative biology and taxonomic classification.</title>
        <authorList>
            <person name="Goeker M."/>
        </authorList>
    </citation>
    <scope>NUCLEOTIDE SEQUENCE [LARGE SCALE GENOMIC DNA]</scope>
    <source>
        <strain evidence="16 17">DSM 103923</strain>
    </source>
</reference>
<dbReference type="Pfam" id="PF01676">
    <property type="entry name" value="Metalloenzyme"/>
    <property type="match status" value="1"/>
</dbReference>
<evidence type="ECO:0000256" key="1">
    <source>
        <dbReference type="ARBA" id="ARBA00000370"/>
    </source>
</evidence>
<proteinExistence type="inferred from homology"/>
<dbReference type="GO" id="GO:0005829">
    <property type="term" value="C:cytosol"/>
    <property type="evidence" value="ECO:0007669"/>
    <property type="project" value="TreeGrafter"/>
</dbReference>
<comment type="subunit">
    <text evidence="10">Monomer.</text>
</comment>
<dbReference type="FunFam" id="3.40.1450.10:FF:000001">
    <property type="entry name" value="2,3-bisphosphoglycerate-independent phosphoglycerate mutase"/>
    <property type="match status" value="1"/>
</dbReference>
<dbReference type="EC" id="5.4.2.12" evidence="4 10"/>
<dbReference type="InterPro" id="IPR006124">
    <property type="entry name" value="Metalloenzyme"/>
</dbReference>
<keyword evidence="6 10" id="KW-0324">Glycolysis</keyword>
<evidence type="ECO:0000256" key="4">
    <source>
        <dbReference type="ARBA" id="ARBA00012026"/>
    </source>
</evidence>
<evidence type="ECO:0000313" key="17">
    <source>
        <dbReference type="Proteomes" id="UP000295135"/>
    </source>
</evidence>
<dbReference type="CDD" id="cd16010">
    <property type="entry name" value="iPGM"/>
    <property type="match status" value="1"/>
</dbReference>
<dbReference type="RefSeq" id="WP_126463739.1">
    <property type="nucleotide sequence ID" value="NZ_AP018721.1"/>
</dbReference>
<evidence type="ECO:0000256" key="11">
    <source>
        <dbReference type="PIRSR" id="PIRSR001492-1"/>
    </source>
</evidence>
<accession>A0A4R3JVB2</accession>
<gene>
    <name evidence="10" type="primary">gpmI</name>
    <name evidence="16" type="ORF">EDC61_10711</name>
</gene>
<dbReference type="GO" id="GO:0004619">
    <property type="term" value="F:phosphoglycerate mutase activity"/>
    <property type="evidence" value="ECO:0007669"/>
    <property type="project" value="UniProtKB-UniRule"/>
</dbReference>
<feature type="binding site" evidence="10 12">
    <location>
        <position position="125"/>
    </location>
    <ligand>
        <name>substrate</name>
    </ligand>
</feature>
<feature type="binding site" evidence="10 13">
    <location>
        <position position="445"/>
    </location>
    <ligand>
        <name>Mn(2+)</name>
        <dbReference type="ChEBI" id="CHEBI:29035"/>
        <label>2</label>
    </ligand>
</feature>
<comment type="pathway">
    <text evidence="2 10">Carbohydrate degradation; glycolysis; pyruvate from D-glyceraldehyde 3-phosphate: step 3/5.</text>
</comment>
<evidence type="ECO:0000256" key="12">
    <source>
        <dbReference type="PIRSR" id="PIRSR001492-2"/>
    </source>
</evidence>
<dbReference type="GO" id="GO:0006007">
    <property type="term" value="P:glucose catabolic process"/>
    <property type="evidence" value="ECO:0007669"/>
    <property type="project" value="InterPro"/>
</dbReference>
<comment type="function">
    <text evidence="10">Catalyzes the interconversion of 2-phosphoglycerate and 3-phosphoglycerate.</text>
</comment>
<feature type="binding site" evidence="10 13">
    <location>
        <position position="404"/>
    </location>
    <ligand>
        <name>Mn(2+)</name>
        <dbReference type="ChEBI" id="CHEBI:29035"/>
        <label>1</label>
    </ligand>
</feature>
<evidence type="ECO:0000256" key="2">
    <source>
        <dbReference type="ARBA" id="ARBA00004798"/>
    </source>
</evidence>
<dbReference type="PIRSF" id="PIRSF001492">
    <property type="entry name" value="IPGAM"/>
    <property type="match status" value="1"/>
</dbReference>
<evidence type="ECO:0000259" key="14">
    <source>
        <dbReference type="Pfam" id="PF01676"/>
    </source>
</evidence>
<feature type="binding site" evidence="10 13">
    <location>
        <position position="14"/>
    </location>
    <ligand>
        <name>Mn(2+)</name>
        <dbReference type="ChEBI" id="CHEBI:29035"/>
        <label>2</label>
    </ligand>
</feature>